<feature type="region of interest" description="Disordered" evidence="3">
    <location>
        <begin position="168"/>
        <end position="205"/>
    </location>
</feature>
<protein>
    <recommendedName>
        <fullName evidence="4">Rad50/SbcC-type AAA domain-containing protein</fullName>
    </recommendedName>
</protein>
<feature type="compositionally biased region" description="Basic and acidic residues" evidence="3">
    <location>
        <begin position="409"/>
        <end position="419"/>
    </location>
</feature>
<dbReference type="Proteomes" id="UP000319894">
    <property type="component" value="Unassembled WGS sequence"/>
</dbReference>
<comment type="caution">
    <text evidence="5">The sequence shown here is derived from an EMBL/GenBank/DDBJ whole genome shotgun (WGS) entry which is preliminary data.</text>
</comment>
<dbReference type="InterPro" id="IPR038729">
    <property type="entry name" value="Rad50/SbcC_AAA"/>
</dbReference>
<evidence type="ECO:0000256" key="2">
    <source>
        <dbReference type="ARBA" id="ARBA00049666"/>
    </source>
</evidence>
<proteinExistence type="inferred from homology"/>
<dbReference type="SUPFAM" id="SSF52540">
    <property type="entry name" value="P-loop containing nucleoside triphosphate hydrolases"/>
    <property type="match status" value="1"/>
</dbReference>
<accession>A0A554MVI1</accession>
<dbReference type="InParanoid" id="A0A554MVI1"/>
<feature type="domain" description="Rad50/SbcC-type AAA" evidence="4">
    <location>
        <begin position="6"/>
        <end position="246"/>
    </location>
</feature>
<dbReference type="AlphaFoldDB" id="A0A554MVI1"/>
<feature type="compositionally biased region" description="Basic and acidic residues" evidence="3">
    <location>
        <begin position="168"/>
        <end position="194"/>
    </location>
</feature>
<organism evidence="5 6">
    <name type="scientific">Haloglomus irregulare</name>
    <dbReference type="NCBI Taxonomy" id="2234134"/>
    <lineage>
        <taxon>Archaea</taxon>
        <taxon>Methanobacteriati</taxon>
        <taxon>Methanobacteriota</taxon>
        <taxon>Stenosarchaea group</taxon>
        <taxon>Halobacteria</taxon>
        <taxon>Halobacteriales</taxon>
        <taxon>Natronomonadaceae</taxon>
        <taxon>Haloglomus</taxon>
    </lineage>
</organism>
<keyword evidence="6" id="KW-1185">Reference proteome</keyword>
<feature type="compositionally biased region" description="Basic and acidic residues" evidence="3">
    <location>
        <begin position="382"/>
        <end position="400"/>
    </location>
</feature>
<dbReference type="EMBL" id="QMDX01000017">
    <property type="protein sequence ID" value="TSD09137.1"/>
    <property type="molecule type" value="Genomic_DNA"/>
</dbReference>
<dbReference type="PANTHER" id="PTHR32114:SF2">
    <property type="entry name" value="ABC TRANSPORTER ABCH.3"/>
    <property type="match status" value="1"/>
</dbReference>
<evidence type="ECO:0000313" key="5">
    <source>
        <dbReference type="EMBL" id="TSD09137.1"/>
    </source>
</evidence>
<evidence type="ECO:0000313" key="6">
    <source>
        <dbReference type="Proteomes" id="UP000319894"/>
    </source>
</evidence>
<dbReference type="InterPro" id="IPR027417">
    <property type="entry name" value="P-loop_NTPase"/>
</dbReference>
<reference evidence="5 6" key="1">
    <citation type="submission" date="2018-06" db="EMBL/GenBank/DDBJ databases">
        <title>Natronomonas sp. F16-60 a new haloarchaeon isolated from a solar saltern of Isla Cristina, Huelva, Spain.</title>
        <authorList>
            <person name="Duran-Viseras A."/>
            <person name="Sanchez-Porro C."/>
            <person name="Ventosa A."/>
        </authorList>
    </citation>
    <scope>NUCLEOTIDE SEQUENCE [LARGE SCALE GENOMIC DNA]</scope>
    <source>
        <strain evidence="5 6">F16-60</strain>
    </source>
</reference>
<feature type="region of interest" description="Disordered" evidence="3">
    <location>
        <begin position="382"/>
        <end position="423"/>
    </location>
</feature>
<dbReference type="GO" id="GO:0016887">
    <property type="term" value="F:ATP hydrolysis activity"/>
    <property type="evidence" value="ECO:0007669"/>
    <property type="project" value="InterPro"/>
</dbReference>
<name>A0A554MVI1_9EURY</name>
<keyword evidence="1" id="KW-0175">Coiled coil</keyword>
<evidence type="ECO:0000256" key="1">
    <source>
        <dbReference type="ARBA" id="ARBA00023054"/>
    </source>
</evidence>
<dbReference type="PANTHER" id="PTHR32114">
    <property type="entry name" value="ABC TRANSPORTER ABCH.3"/>
    <property type="match status" value="1"/>
</dbReference>
<dbReference type="OrthoDB" id="241568at2157"/>
<sequence length="616" mass="70291">MTKITLDIENIGGIDDLTVTFDKEVALIQGPNAANKTSLLQSALFALGSSTVPIKNGADEARVALTIGDRTVKRTAHRTEGGVRTGGETWVEDEDERLLLERFAALTETNPLRAAVSRGQEIESLLKEPMDIDALEAERAEKMQRKRQFESRIEELADIDERLAQREQELETKREREGELERKLDELETRREAAADATDEDDRLTELRDRRADLRSEKADTQGQIGRLEDAIDRLEEQLSDVEDDIESTDEVDETDIEALKQERAEIQSELEGVEARLDILQSVLTTNREMLDSDFTGILGYEAGLTGDQFTCWACGSSAERAEFEATVGELQELIERDKQQLRDREPELDELDERIETARRARSRKQELIERRRELEQRLEERRDSLDQQRSRLEELRSELGSVDEAVTEHETERTAADSEVAEQLESTRVDLRSLRRELDRLERTCEDLREQQREYGENQEQVETLKEEIATLTDRIENLENELRENFNAAMDDLLSALNFERLERLWLDGNFELVIAREAEGSIRTDTIEHLAESERETIGLVLGLAGFVTYDVSEVSPVLALDSLGAFDGKRTERLINYFADRADVLLAAVHPTAIEGESYEQITLERPLAD</sequence>
<gene>
    <name evidence="5" type="ORF">DP107_16940</name>
</gene>
<dbReference type="NCBIfam" id="NF045487">
    <property type="entry name" value="ASRP"/>
    <property type="match status" value="1"/>
</dbReference>
<dbReference type="RefSeq" id="WP_144263311.1">
    <property type="nucleotide sequence ID" value="NZ_QMDX01000017.1"/>
</dbReference>
<evidence type="ECO:0000256" key="3">
    <source>
        <dbReference type="SAM" id="MobiDB-lite"/>
    </source>
</evidence>
<evidence type="ECO:0000259" key="4">
    <source>
        <dbReference type="Pfam" id="PF13476"/>
    </source>
</evidence>
<dbReference type="Pfam" id="PF13476">
    <property type="entry name" value="AAA_23"/>
    <property type="match status" value="1"/>
</dbReference>
<comment type="similarity">
    <text evidence="2">Belongs to the Sph1/Sph2 family.</text>
</comment>
<dbReference type="Gene3D" id="3.40.50.300">
    <property type="entry name" value="P-loop containing nucleotide triphosphate hydrolases"/>
    <property type="match status" value="2"/>
</dbReference>
<dbReference type="GO" id="GO:0006302">
    <property type="term" value="P:double-strand break repair"/>
    <property type="evidence" value="ECO:0007669"/>
    <property type="project" value="InterPro"/>
</dbReference>